<name>A0A5B0PQM8_PUCGR</name>
<feature type="compositionally biased region" description="Polar residues" evidence="1">
    <location>
        <begin position="129"/>
        <end position="140"/>
    </location>
</feature>
<dbReference type="EMBL" id="VSWC01000041">
    <property type="protein sequence ID" value="KAA1103995.1"/>
    <property type="molecule type" value="Genomic_DNA"/>
</dbReference>
<feature type="region of interest" description="Disordered" evidence="1">
    <location>
        <begin position="110"/>
        <end position="140"/>
    </location>
</feature>
<dbReference type="OrthoDB" id="275278at2759"/>
<dbReference type="GO" id="GO:0005743">
    <property type="term" value="C:mitochondrial inner membrane"/>
    <property type="evidence" value="ECO:0007669"/>
    <property type="project" value="InterPro"/>
</dbReference>
<keyword evidence="3" id="KW-1185">Reference proteome</keyword>
<dbReference type="PANTHER" id="PTHR14009:SF1">
    <property type="entry name" value="MITOCHONDRIAL PROTON_CALCIUM EXCHANGER PROTEIN"/>
    <property type="match status" value="1"/>
</dbReference>
<proteinExistence type="predicted"/>
<organism evidence="2 3">
    <name type="scientific">Puccinia graminis f. sp. tritici</name>
    <dbReference type="NCBI Taxonomy" id="56615"/>
    <lineage>
        <taxon>Eukaryota</taxon>
        <taxon>Fungi</taxon>
        <taxon>Dikarya</taxon>
        <taxon>Basidiomycota</taxon>
        <taxon>Pucciniomycotina</taxon>
        <taxon>Pucciniomycetes</taxon>
        <taxon>Pucciniales</taxon>
        <taxon>Pucciniaceae</taxon>
        <taxon>Puccinia</taxon>
    </lineage>
</organism>
<dbReference type="PANTHER" id="PTHR14009">
    <property type="entry name" value="LEUCINE ZIPPER-EF-HAND CONTAINING TRANSMEMBRANE PROTEIN"/>
    <property type="match status" value="1"/>
</dbReference>
<evidence type="ECO:0000313" key="3">
    <source>
        <dbReference type="Proteomes" id="UP000324748"/>
    </source>
</evidence>
<accession>A0A5B0PQM8</accession>
<sequence length="203" mass="23172">MTGVWLRNSSIVSTRNQPARMIQRGEEIHSAEDSFLRSFQGKWRLTNYSASTLGIARSSVLTAAYPHQHSRAFSQLSPLGFPSNHWPSTSPLILRDRLAYPRSYNSLIKRFNSTGPTPPSDNEKELTQSHKSSSKTLTPATDQQLTRLQRIWKSVREEASHYWHGTKLLGKEIRLSAKYQLKLLKGKKLTRRERRQVSGSKAI</sequence>
<comment type="caution">
    <text evidence="2">The sequence shown here is derived from an EMBL/GenBank/DDBJ whole genome shotgun (WGS) entry which is preliminary data.</text>
</comment>
<dbReference type="Proteomes" id="UP000324748">
    <property type="component" value="Unassembled WGS sequence"/>
</dbReference>
<dbReference type="InterPro" id="IPR044202">
    <property type="entry name" value="LETM1/MDM38-like"/>
</dbReference>
<evidence type="ECO:0000313" key="2">
    <source>
        <dbReference type="EMBL" id="KAA1103995.1"/>
    </source>
</evidence>
<evidence type="ECO:0000256" key="1">
    <source>
        <dbReference type="SAM" id="MobiDB-lite"/>
    </source>
</evidence>
<dbReference type="GO" id="GO:0030003">
    <property type="term" value="P:intracellular monoatomic cation homeostasis"/>
    <property type="evidence" value="ECO:0007669"/>
    <property type="project" value="TreeGrafter"/>
</dbReference>
<reference evidence="2 3" key="1">
    <citation type="submission" date="2019-05" db="EMBL/GenBank/DDBJ databases">
        <title>Emergence of the Ug99 lineage of the wheat stem rust pathogen through somatic hybridization.</title>
        <authorList>
            <person name="Li F."/>
            <person name="Upadhyaya N.M."/>
            <person name="Sperschneider J."/>
            <person name="Matny O."/>
            <person name="Nguyen-Phuc H."/>
            <person name="Mago R."/>
            <person name="Raley C."/>
            <person name="Miller M.E."/>
            <person name="Silverstein K.A.T."/>
            <person name="Henningsen E."/>
            <person name="Hirsch C.D."/>
            <person name="Visser B."/>
            <person name="Pretorius Z.A."/>
            <person name="Steffenson B.J."/>
            <person name="Schwessinger B."/>
            <person name="Dodds P.N."/>
            <person name="Figueroa M."/>
        </authorList>
    </citation>
    <scope>NUCLEOTIDE SEQUENCE [LARGE SCALE GENOMIC DNA]</scope>
    <source>
        <strain evidence="2">21-0</strain>
    </source>
</reference>
<protein>
    <submittedName>
        <fullName evidence="2">Uncharacterized protein</fullName>
    </submittedName>
</protein>
<gene>
    <name evidence="2" type="ORF">PGT21_006919</name>
</gene>
<dbReference type="AlphaFoldDB" id="A0A5B0PQM8"/>